<dbReference type="AlphaFoldDB" id="A0AAV3UFG7"/>
<reference evidence="2 3" key="1">
    <citation type="journal article" date="2019" name="Int. J. Syst. Evol. Microbiol.">
        <title>The Global Catalogue of Microorganisms (GCM) 10K type strain sequencing project: providing services to taxonomists for standard genome sequencing and annotation.</title>
        <authorList>
            <consortium name="The Broad Institute Genomics Platform"/>
            <consortium name="The Broad Institute Genome Sequencing Center for Infectious Disease"/>
            <person name="Wu L."/>
            <person name="Ma J."/>
        </authorList>
    </citation>
    <scope>NUCLEOTIDE SEQUENCE [LARGE SCALE GENOMIC DNA]</scope>
    <source>
        <strain evidence="2 3">JCM 17504</strain>
    </source>
</reference>
<organism evidence="2 3">
    <name type="scientific">Haladaptatus pallidirubidus</name>
    <dbReference type="NCBI Taxonomy" id="1008152"/>
    <lineage>
        <taxon>Archaea</taxon>
        <taxon>Methanobacteriati</taxon>
        <taxon>Methanobacteriota</taxon>
        <taxon>Stenosarchaea group</taxon>
        <taxon>Halobacteria</taxon>
        <taxon>Halobacteriales</taxon>
        <taxon>Haladaptataceae</taxon>
        <taxon>Haladaptatus</taxon>
    </lineage>
</organism>
<feature type="transmembrane region" description="Helical" evidence="1">
    <location>
        <begin position="52"/>
        <end position="70"/>
    </location>
</feature>
<dbReference type="EMBL" id="BAABKX010000001">
    <property type="protein sequence ID" value="GAA5044793.1"/>
    <property type="molecule type" value="Genomic_DNA"/>
</dbReference>
<evidence type="ECO:0000313" key="3">
    <source>
        <dbReference type="Proteomes" id="UP001501729"/>
    </source>
</evidence>
<evidence type="ECO:0000313" key="2">
    <source>
        <dbReference type="EMBL" id="GAA5044793.1"/>
    </source>
</evidence>
<dbReference type="RefSeq" id="WP_390184435.1">
    <property type="nucleotide sequence ID" value="NZ_JBHMAI010000001.1"/>
</dbReference>
<gene>
    <name evidence="2" type="ORF">GCM10025751_11750</name>
</gene>
<keyword evidence="1" id="KW-1133">Transmembrane helix</keyword>
<proteinExistence type="predicted"/>
<evidence type="ECO:0000256" key="1">
    <source>
        <dbReference type="SAM" id="Phobius"/>
    </source>
</evidence>
<accession>A0AAV3UFG7</accession>
<keyword evidence="1" id="KW-0812">Transmembrane</keyword>
<name>A0AAV3UFG7_9EURY</name>
<dbReference type="Proteomes" id="UP001501729">
    <property type="component" value="Unassembled WGS sequence"/>
</dbReference>
<sequence>MAEDYHMEYLTKLTLITVVVFGITTIVGTALLTLTDYDNTALHNTALLDPKFFVWLLFGFVVVMLSASAHERDSEDSESRSRNE</sequence>
<protein>
    <submittedName>
        <fullName evidence="2">Uncharacterized protein</fullName>
    </submittedName>
</protein>
<feature type="transmembrane region" description="Helical" evidence="1">
    <location>
        <begin position="12"/>
        <end position="32"/>
    </location>
</feature>
<keyword evidence="1" id="KW-0472">Membrane</keyword>
<keyword evidence="3" id="KW-1185">Reference proteome</keyword>
<comment type="caution">
    <text evidence="2">The sequence shown here is derived from an EMBL/GenBank/DDBJ whole genome shotgun (WGS) entry which is preliminary data.</text>
</comment>